<dbReference type="SUPFAM" id="SSF53383">
    <property type="entry name" value="PLP-dependent transferases"/>
    <property type="match status" value="1"/>
</dbReference>
<dbReference type="NCBIfam" id="NF041359">
    <property type="entry name" value="GntG_guanitoxin"/>
    <property type="match status" value="1"/>
</dbReference>
<dbReference type="PIRSF" id="PIRSF017617">
    <property type="entry name" value="Thr_aldolase"/>
    <property type="match status" value="1"/>
</dbReference>
<gene>
    <name evidence="8" type="ORF">TOPH_08600</name>
</gene>
<evidence type="ECO:0000259" key="7">
    <source>
        <dbReference type="Pfam" id="PF01212"/>
    </source>
</evidence>
<dbReference type="InterPro" id="IPR001597">
    <property type="entry name" value="ArAA_b-elim_lyase/Thr_aldolase"/>
</dbReference>
<dbReference type="EMBL" id="LFRF01000049">
    <property type="protein sequence ID" value="KND86750.1"/>
    <property type="molecule type" value="Genomic_DNA"/>
</dbReference>
<dbReference type="AlphaFoldDB" id="A0A0L0MZ00"/>
<reference evidence="8 9" key="1">
    <citation type="journal article" date="2015" name="BMC Genomics">
        <title>The genome of the truffle-parasite Tolypocladium ophioglossoides and the evolution of antifungal peptaibiotics.</title>
        <authorList>
            <person name="Quandt C.A."/>
            <person name="Bushley K.E."/>
            <person name="Spatafora J.W."/>
        </authorList>
    </citation>
    <scope>NUCLEOTIDE SEQUENCE [LARGE SCALE GENOMIC DNA]</scope>
    <source>
        <strain evidence="8 9">CBS 100239</strain>
    </source>
</reference>
<comment type="cofactor">
    <cofactor evidence="1">
        <name>pyridoxal 5'-phosphate</name>
        <dbReference type="ChEBI" id="CHEBI:597326"/>
    </cofactor>
</comment>
<name>A0A0L0MZ00_TOLOC</name>
<evidence type="ECO:0000256" key="2">
    <source>
        <dbReference type="ARBA" id="ARBA00006966"/>
    </source>
</evidence>
<feature type="modified residue" description="N6-(pyridoxal phosphate)lysine" evidence="5">
    <location>
        <position position="230"/>
    </location>
</feature>
<dbReference type="Pfam" id="PF01212">
    <property type="entry name" value="Beta_elim_lyase"/>
    <property type="match status" value="1"/>
</dbReference>
<keyword evidence="3" id="KW-0663">Pyridoxal phosphate</keyword>
<evidence type="ECO:0000256" key="6">
    <source>
        <dbReference type="SAM" id="MobiDB-lite"/>
    </source>
</evidence>
<evidence type="ECO:0000313" key="9">
    <source>
        <dbReference type="Proteomes" id="UP000036947"/>
    </source>
</evidence>
<dbReference type="Gene3D" id="3.40.640.10">
    <property type="entry name" value="Type I PLP-dependent aspartate aminotransferase-like (Major domain)"/>
    <property type="match status" value="1"/>
</dbReference>
<evidence type="ECO:0000256" key="4">
    <source>
        <dbReference type="ARBA" id="ARBA00023239"/>
    </source>
</evidence>
<dbReference type="OrthoDB" id="10261951at2759"/>
<organism evidence="8 9">
    <name type="scientific">Tolypocladium ophioglossoides (strain CBS 100239)</name>
    <name type="common">Snaketongue truffleclub</name>
    <name type="synonym">Elaphocordyceps ophioglossoides</name>
    <dbReference type="NCBI Taxonomy" id="1163406"/>
    <lineage>
        <taxon>Eukaryota</taxon>
        <taxon>Fungi</taxon>
        <taxon>Dikarya</taxon>
        <taxon>Ascomycota</taxon>
        <taxon>Pezizomycotina</taxon>
        <taxon>Sordariomycetes</taxon>
        <taxon>Hypocreomycetidae</taxon>
        <taxon>Hypocreales</taxon>
        <taxon>Ophiocordycipitaceae</taxon>
        <taxon>Tolypocladium</taxon>
    </lineage>
</organism>
<dbReference type="GO" id="GO:0008732">
    <property type="term" value="F:L-allo-threonine aldolase activity"/>
    <property type="evidence" value="ECO:0007669"/>
    <property type="project" value="TreeGrafter"/>
</dbReference>
<dbReference type="Gene3D" id="3.90.1150.10">
    <property type="entry name" value="Aspartate Aminotransferase, domain 1"/>
    <property type="match status" value="1"/>
</dbReference>
<dbReference type="GO" id="GO:0006567">
    <property type="term" value="P:L-threonine catabolic process"/>
    <property type="evidence" value="ECO:0007669"/>
    <property type="project" value="TreeGrafter"/>
</dbReference>
<sequence length="394" mass="42882">MAQSPNSEVLESEMKDTKPPIFWGDPARTGAASDFRSDVVTTPSLAMLAAIANATLHDDVYCEDETTSTFERDMASLCGRESAAFVISGTMANQLAVRSLLDQPPYAVLADAHAHIVHWEAGGVAHLSGAMVQSIRPLNGRYLTVLDAIKHAVITDDVHKAPTRVISIENTTSGTVIPLTELQRLKKWATKNRVAVHMDGARLWEAVAASGNTVKEFAQCCDVLTLDFSKNLGAPMGAMVVGTASLIRRLKRIRKSIGGGMRQAGVLAAAAQQAVLENFPNGQVDTKGILKSSHKLAKRVELMWTEKGGKLLRAVETNMVWLDFGGSGVDTKKWNEAGKRHRIKLDGKRIVLHHQICEEAILRLGAVMDEFLMATAKMPKSTKDERKSLLLARL</sequence>
<dbReference type="STRING" id="1163406.A0A0L0MZ00"/>
<dbReference type="Proteomes" id="UP000036947">
    <property type="component" value="Unassembled WGS sequence"/>
</dbReference>
<evidence type="ECO:0000256" key="3">
    <source>
        <dbReference type="ARBA" id="ARBA00022898"/>
    </source>
</evidence>
<dbReference type="PANTHER" id="PTHR48097:SF9">
    <property type="entry name" value="L-THREONINE ALDOLASE"/>
    <property type="match status" value="1"/>
</dbReference>
<dbReference type="GO" id="GO:0006545">
    <property type="term" value="P:glycine biosynthetic process"/>
    <property type="evidence" value="ECO:0007669"/>
    <property type="project" value="TreeGrafter"/>
</dbReference>
<dbReference type="InterPro" id="IPR015424">
    <property type="entry name" value="PyrdxlP-dep_Trfase"/>
</dbReference>
<evidence type="ECO:0000313" key="8">
    <source>
        <dbReference type="EMBL" id="KND86750.1"/>
    </source>
</evidence>
<feature type="domain" description="Aromatic amino acid beta-eliminating lyase/threonine aldolase" evidence="7">
    <location>
        <begin position="34"/>
        <end position="322"/>
    </location>
</feature>
<keyword evidence="4" id="KW-0456">Lyase</keyword>
<dbReference type="InterPro" id="IPR015421">
    <property type="entry name" value="PyrdxlP-dep_Trfase_major"/>
</dbReference>
<dbReference type="PANTHER" id="PTHR48097">
    <property type="entry name" value="L-THREONINE ALDOLASE-RELATED"/>
    <property type="match status" value="1"/>
</dbReference>
<proteinExistence type="inferred from homology"/>
<dbReference type="InterPro" id="IPR015422">
    <property type="entry name" value="PyrdxlP-dep_Trfase_small"/>
</dbReference>
<protein>
    <submittedName>
        <fullName evidence="8">Alanine racemase TOXG</fullName>
    </submittedName>
</protein>
<evidence type="ECO:0000256" key="1">
    <source>
        <dbReference type="ARBA" id="ARBA00001933"/>
    </source>
</evidence>
<keyword evidence="9" id="KW-1185">Reference proteome</keyword>
<dbReference type="FunFam" id="3.40.640.10:FF:000030">
    <property type="entry name" value="Low-specificity L-threonine aldolase"/>
    <property type="match status" value="1"/>
</dbReference>
<feature type="region of interest" description="Disordered" evidence="6">
    <location>
        <begin position="1"/>
        <end position="20"/>
    </location>
</feature>
<comment type="caution">
    <text evidence="8">The sequence shown here is derived from an EMBL/GenBank/DDBJ whole genome shotgun (WGS) entry which is preliminary data.</text>
</comment>
<accession>A0A0L0MZ00</accession>
<dbReference type="GO" id="GO:0005829">
    <property type="term" value="C:cytosol"/>
    <property type="evidence" value="ECO:0007669"/>
    <property type="project" value="TreeGrafter"/>
</dbReference>
<comment type="similarity">
    <text evidence="2">Belongs to the threonine aldolase family.</text>
</comment>
<evidence type="ECO:0000256" key="5">
    <source>
        <dbReference type="PIRSR" id="PIRSR017617-1"/>
    </source>
</evidence>
<dbReference type="InterPro" id="IPR023603">
    <property type="entry name" value="Low_specificity_L-TA-like"/>
</dbReference>